<reference evidence="2" key="1">
    <citation type="journal article" date="2017" name="Genome Biol.">
        <title>Comparative genomics reveals high biological diversity and specific adaptations in the industrially and medically important fungal genus Aspergillus.</title>
        <authorList>
            <person name="de Vries R.P."/>
            <person name="Riley R."/>
            <person name="Wiebenga A."/>
            <person name="Aguilar-Osorio G."/>
            <person name="Amillis S."/>
            <person name="Uchima C.A."/>
            <person name="Anderluh G."/>
            <person name="Asadollahi M."/>
            <person name="Askin M."/>
            <person name="Barry K."/>
            <person name="Battaglia E."/>
            <person name="Bayram O."/>
            <person name="Benocci T."/>
            <person name="Braus-Stromeyer S.A."/>
            <person name="Caldana C."/>
            <person name="Canovas D."/>
            <person name="Cerqueira G.C."/>
            <person name="Chen F."/>
            <person name="Chen W."/>
            <person name="Choi C."/>
            <person name="Clum A."/>
            <person name="Dos Santos R.A."/>
            <person name="Damasio A.R."/>
            <person name="Diallinas G."/>
            <person name="Emri T."/>
            <person name="Fekete E."/>
            <person name="Flipphi M."/>
            <person name="Freyberg S."/>
            <person name="Gallo A."/>
            <person name="Gournas C."/>
            <person name="Habgood R."/>
            <person name="Hainaut M."/>
            <person name="Harispe M.L."/>
            <person name="Henrissat B."/>
            <person name="Hilden K.S."/>
            <person name="Hope R."/>
            <person name="Hossain A."/>
            <person name="Karabika E."/>
            <person name="Karaffa L."/>
            <person name="Karanyi Z."/>
            <person name="Krasevec N."/>
            <person name="Kuo A."/>
            <person name="Kusch H."/>
            <person name="LaButti K."/>
            <person name="Lagendijk E.L."/>
            <person name="Lapidus A."/>
            <person name="Levasseur A."/>
            <person name="Lindquist E."/>
            <person name="Lipzen A."/>
            <person name="Logrieco A.F."/>
            <person name="MacCabe A."/>
            <person name="Maekelae M.R."/>
            <person name="Malavazi I."/>
            <person name="Melin P."/>
            <person name="Meyer V."/>
            <person name="Mielnichuk N."/>
            <person name="Miskei M."/>
            <person name="Molnar A.P."/>
            <person name="Mule G."/>
            <person name="Ngan C.Y."/>
            <person name="Orejas M."/>
            <person name="Orosz E."/>
            <person name="Ouedraogo J.P."/>
            <person name="Overkamp K.M."/>
            <person name="Park H.-S."/>
            <person name="Perrone G."/>
            <person name="Piumi F."/>
            <person name="Punt P.J."/>
            <person name="Ram A.F."/>
            <person name="Ramon A."/>
            <person name="Rauscher S."/>
            <person name="Record E."/>
            <person name="Riano-Pachon D.M."/>
            <person name="Robert V."/>
            <person name="Roehrig J."/>
            <person name="Ruller R."/>
            <person name="Salamov A."/>
            <person name="Salih N.S."/>
            <person name="Samson R.A."/>
            <person name="Sandor E."/>
            <person name="Sanguinetti M."/>
            <person name="Schuetze T."/>
            <person name="Sepcic K."/>
            <person name="Shelest E."/>
            <person name="Sherlock G."/>
            <person name="Sophianopoulou V."/>
            <person name="Squina F.M."/>
            <person name="Sun H."/>
            <person name="Susca A."/>
            <person name="Todd R.B."/>
            <person name="Tsang A."/>
            <person name="Unkles S.E."/>
            <person name="van de Wiele N."/>
            <person name="van Rossen-Uffink D."/>
            <person name="Oliveira J.V."/>
            <person name="Vesth T.C."/>
            <person name="Visser J."/>
            <person name="Yu J.-H."/>
            <person name="Zhou M."/>
            <person name="Andersen M.R."/>
            <person name="Archer D.B."/>
            <person name="Baker S.E."/>
            <person name="Benoit I."/>
            <person name="Brakhage A.A."/>
            <person name="Braus G.H."/>
            <person name="Fischer R."/>
            <person name="Frisvad J.C."/>
            <person name="Goldman G.H."/>
            <person name="Houbraken J."/>
            <person name="Oakley B."/>
            <person name="Pocsi I."/>
            <person name="Scazzocchio C."/>
            <person name="Seiboth B."/>
            <person name="vanKuyk P.A."/>
            <person name="Wortman J."/>
            <person name="Dyer P.S."/>
            <person name="Grigoriev I.V."/>
        </authorList>
    </citation>
    <scope>NUCLEOTIDE SEQUENCE [LARGE SCALE GENOMIC DNA]</scope>
    <source>
        <strain evidence="2">CBS 583.65</strain>
    </source>
</reference>
<dbReference type="OrthoDB" id="3335358at2759"/>
<keyword evidence="2" id="KW-1185">Reference proteome</keyword>
<dbReference type="EMBL" id="KV878129">
    <property type="protein sequence ID" value="OJJ02412.1"/>
    <property type="molecule type" value="Genomic_DNA"/>
</dbReference>
<name>A0A1L9PLR6_ASPVE</name>
<dbReference type="GeneID" id="63727969"/>
<proteinExistence type="predicted"/>
<gene>
    <name evidence="1" type="ORF">ASPVEDRAFT_41903</name>
</gene>
<protein>
    <submittedName>
        <fullName evidence="1">Uncharacterized protein</fullName>
    </submittedName>
</protein>
<sequence length="56" mass="5984">MGQAACCSKAMAQVLRMALFLLMSFSLCRDGRGRCHGLLCIVASAYPVFSILSVSV</sequence>
<accession>A0A1L9PLR6</accession>
<dbReference type="AlphaFoldDB" id="A0A1L9PLR6"/>
<dbReference type="RefSeq" id="XP_040668174.1">
    <property type="nucleotide sequence ID" value="XM_040812458.1"/>
</dbReference>
<organism evidence="1 2">
    <name type="scientific">Aspergillus versicolor CBS 583.65</name>
    <dbReference type="NCBI Taxonomy" id="1036611"/>
    <lineage>
        <taxon>Eukaryota</taxon>
        <taxon>Fungi</taxon>
        <taxon>Dikarya</taxon>
        <taxon>Ascomycota</taxon>
        <taxon>Pezizomycotina</taxon>
        <taxon>Eurotiomycetes</taxon>
        <taxon>Eurotiomycetidae</taxon>
        <taxon>Eurotiales</taxon>
        <taxon>Aspergillaceae</taxon>
        <taxon>Aspergillus</taxon>
        <taxon>Aspergillus subgen. Nidulantes</taxon>
    </lineage>
</organism>
<dbReference type="Proteomes" id="UP000184073">
    <property type="component" value="Unassembled WGS sequence"/>
</dbReference>
<evidence type="ECO:0000313" key="1">
    <source>
        <dbReference type="EMBL" id="OJJ02412.1"/>
    </source>
</evidence>
<dbReference type="VEuPathDB" id="FungiDB:ASPVEDRAFT_41903"/>
<evidence type="ECO:0000313" key="2">
    <source>
        <dbReference type="Proteomes" id="UP000184073"/>
    </source>
</evidence>